<proteinExistence type="predicted"/>
<accession>K2GEG7</accession>
<dbReference type="SUPFAM" id="SSF89550">
    <property type="entry name" value="PHP domain-like"/>
    <property type="match status" value="1"/>
</dbReference>
<comment type="caution">
    <text evidence="1">The sequence shown here is derived from an EMBL/GenBank/DDBJ whole genome shotgun (WGS) entry which is preliminary data.</text>
</comment>
<organism evidence="1">
    <name type="scientific">uncultured bacterium</name>
    <name type="common">gcode 4</name>
    <dbReference type="NCBI Taxonomy" id="1234023"/>
    <lineage>
        <taxon>Bacteria</taxon>
        <taxon>environmental samples</taxon>
    </lineage>
</organism>
<protein>
    <recommendedName>
        <fullName evidence="2">Polymerase/histidinol phosphatase N-terminal domain-containing protein</fullName>
    </recommendedName>
</protein>
<name>K2GEG7_9BACT</name>
<evidence type="ECO:0008006" key="2">
    <source>
        <dbReference type="Google" id="ProtNLM"/>
    </source>
</evidence>
<reference evidence="1" key="1">
    <citation type="journal article" date="2012" name="Science">
        <title>Fermentation, hydrogen, and sulfur metabolism in multiple uncultivated bacterial phyla.</title>
        <authorList>
            <person name="Wrighton K.C."/>
            <person name="Thomas B.C."/>
            <person name="Sharon I."/>
            <person name="Miller C.S."/>
            <person name="Castelle C.J."/>
            <person name="VerBerkmoes N.C."/>
            <person name="Wilkins M.J."/>
            <person name="Hettich R.L."/>
            <person name="Lipton M.S."/>
            <person name="Williams K.H."/>
            <person name="Long P.E."/>
            <person name="Banfield J.F."/>
        </authorList>
    </citation>
    <scope>NUCLEOTIDE SEQUENCE [LARGE SCALE GENOMIC DNA]</scope>
</reference>
<dbReference type="InterPro" id="IPR016195">
    <property type="entry name" value="Pol/histidinol_Pase-like"/>
</dbReference>
<dbReference type="EMBL" id="AMFJ01000311">
    <property type="protein sequence ID" value="EKE28614.1"/>
    <property type="molecule type" value="Genomic_DNA"/>
</dbReference>
<dbReference type="AlphaFoldDB" id="K2GEG7"/>
<dbReference type="Gene3D" id="1.10.150.650">
    <property type="match status" value="1"/>
</dbReference>
<dbReference type="Gene3D" id="3.20.20.140">
    <property type="entry name" value="Metal-dependent hydrolases"/>
    <property type="match status" value="1"/>
</dbReference>
<evidence type="ECO:0000313" key="1">
    <source>
        <dbReference type="EMBL" id="EKE28614.1"/>
    </source>
</evidence>
<sequence>MKDIRLDQHIHSSLSYWEADDTMLLETIKALKLDFAAITDYDNVNHQLQQKIESSWVHTCSGVEMSVVWPEGNEMHILLYAKCFSKWISDILAASIEWRKNALRKKMQSLNDCFFEIDEECFLNSVRAKTGESYRFDRHDLAKYIFSINKHRNKVIEIVGEKIDAVTFWEQFLEDYDEVEGKGWKFHYQYLPSLQEVMKFTDNNTVISLAHPQRLFRNTQEFKRRIWQYVDLGINALEISATAHKAWEHDIIRAKKEHWVILTFWGGSDSDKIKGEDHKYVWRINPELDAGIVLENYRAFKKIINS</sequence>
<gene>
    <name evidence="1" type="ORF">ACD_3C00037G0005</name>
</gene>